<dbReference type="InterPro" id="IPR009003">
    <property type="entry name" value="Peptidase_S1_PA"/>
</dbReference>
<dbReference type="RefSeq" id="WP_369680257.1">
    <property type="nucleotide sequence ID" value="NZ_QFOZ01000010.1"/>
</dbReference>
<comment type="caution">
    <text evidence="3">The sequence shown here is derived from an EMBL/GenBank/DDBJ whole genome shotgun (WGS) entry which is preliminary data.</text>
</comment>
<dbReference type="Proteomes" id="UP000248606">
    <property type="component" value="Unassembled WGS sequence"/>
</dbReference>
<reference evidence="3 4" key="1">
    <citation type="submission" date="2017-08" db="EMBL/GenBank/DDBJ databases">
        <title>Infants hospitalized years apart are colonized by the same room-sourced microbial strains.</title>
        <authorList>
            <person name="Brooks B."/>
            <person name="Olm M.R."/>
            <person name="Firek B.A."/>
            <person name="Baker R."/>
            <person name="Thomas B.C."/>
            <person name="Morowitz M.J."/>
            <person name="Banfield J.F."/>
        </authorList>
    </citation>
    <scope>NUCLEOTIDE SEQUENCE [LARGE SCALE GENOMIC DNA]</scope>
    <source>
        <strain evidence="3">S2_006_000_R1_57</strain>
    </source>
</reference>
<organism evidence="3 4">
    <name type="scientific">Lawsonella clevelandensis</name>
    <dbReference type="NCBI Taxonomy" id="1528099"/>
    <lineage>
        <taxon>Bacteria</taxon>
        <taxon>Bacillati</taxon>
        <taxon>Actinomycetota</taxon>
        <taxon>Actinomycetes</taxon>
        <taxon>Mycobacteriales</taxon>
        <taxon>Lawsonellaceae</taxon>
        <taxon>Lawsonella</taxon>
    </lineage>
</organism>
<feature type="region of interest" description="Disordered" evidence="1">
    <location>
        <begin position="20"/>
        <end position="63"/>
    </location>
</feature>
<evidence type="ECO:0000256" key="1">
    <source>
        <dbReference type="SAM" id="MobiDB-lite"/>
    </source>
</evidence>
<sequence length="268" mass="29374">MFSSPLSGCGLYSAYSALSPYTSSSDDDEEQEDIHHSHSTPFTDDDTDDDQTFSPDGSSDSPIYHSSEEWAWLNYPGKVIPGGQIINIDQSTACSTGWIVGREQRRFILTAGHCGHVGNRFAVSDSQGNQTTIGEMVESTYIQTGGADYGLIELYNTNYVTAAMPFTQKLHGWLSLDELNDQRPRVCHLGFRTGQSCGAYLNYTQSGIIQFRGYVDHGDSGGPVYGLVDDNIYATGIISYLQPDDSTRVSAQSIEPAIQRWGLTIYAS</sequence>
<dbReference type="InterPro" id="IPR018114">
    <property type="entry name" value="TRYPSIN_HIS"/>
</dbReference>
<accession>A0A2W5I8V1</accession>
<dbReference type="PROSITE" id="PS00134">
    <property type="entry name" value="TRYPSIN_HIS"/>
    <property type="match status" value="1"/>
</dbReference>
<evidence type="ECO:0000313" key="4">
    <source>
        <dbReference type="Proteomes" id="UP000248606"/>
    </source>
</evidence>
<dbReference type="Pfam" id="PF00089">
    <property type="entry name" value="Trypsin"/>
    <property type="match status" value="1"/>
</dbReference>
<dbReference type="GO" id="GO:0004252">
    <property type="term" value="F:serine-type endopeptidase activity"/>
    <property type="evidence" value="ECO:0007669"/>
    <property type="project" value="InterPro"/>
</dbReference>
<dbReference type="Gene3D" id="2.40.10.10">
    <property type="entry name" value="Trypsin-like serine proteases"/>
    <property type="match status" value="2"/>
</dbReference>
<dbReference type="AlphaFoldDB" id="A0A2W5I8V1"/>
<evidence type="ECO:0000313" key="3">
    <source>
        <dbReference type="EMBL" id="PZP88555.1"/>
    </source>
</evidence>
<gene>
    <name evidence="3" type="ORF">DI579_05920</name>
</gene>
<dbReference type="InterPro" id="IPR043504">
    <property type="entry name" value="Peptidase_S1_PA_chymotrypsin"/>
</dbReference>
<dbReference type="GO" id="GO:0006508">
    <property type="term" value="P:proteolysis"/>
    <property type="evidence" value="ECO:0007669"/>
    <property type="project" value="InterPro"/>
</dbReference>
<proteinExistence type="predicted"/>
<dbReference type="InterPro" id="IPR001254">
    <property type="entry name" value="Trypsin_dom"/>
</dbReference>
<dbReference type="EMBL" id="QFOZ01000010">
    <property type="protein sequence ID" value="PZP88555.1"/>
    <property type="molecule type" value="Genomic_DNA"/>
</dbReference>
<protein>
    <recommendedName>
        <fullName evidence="2">Peptidase S1 domain-containing protein</fullName>
    </recommendedName>
</protein>
<dbReference type="SUPFAM" id="SSF50494">
    <property type="entry name" value="Trypsin-like serine proteases"/>
    <property type="match status" value="1"/>
</dbReference>
<name>A0A2W5I8V1_9ACTN</name>
<feature type="domain" description="Peptidase S1" evidence="2">
    <location>
        <begin position="94"/>
        <end position="246"/>
    </location>
</feature>
<evidence type="ECO:0000259" key="2">
    <source>
        <dbReference type="Pfam" id="PF00089"/>
    </source>
</evidence>